<evidence type="ECO:0000313" key="2">
    <source>
        <dbReference type="Proteomes" id="UP000792457"/>
    </source>
</evidence>
<reference evidence="1" key="2">
    <citation type="submission" date="2017-10" db="EMBL/GenBank/DDBJ databases">
        <title>Ladona fulva Genome sequencing and assembly.</title>
        <authorList>
            <person name="Murali S."/>
            <person name="Richards S."/>
            <person name="Bandaranaike D."/>
            <person name="Bellair M."/>
            <person name="Blankenburg K."/>
            <person name="Chao H."/>
            <person name="Dinh H."/>
            <person name="Doddapaneni H."/>
            <person name="Dugan-Rocha S."/>
            <person name="Elkadiri S."/>
            <person name="Gnanaolivu R."/>
            <person name="Hernandez B."/>
            <person name="Skinner E."/>
            <person name="Javaid M."/>
            <person name="Lee S."/>
            <person name="Li M."/>
            <person name="Ming W."/>
            <person name="Munidasa M."/>
            <person name="Muniz J."/>
            <person name="Nguyen L."/>
            <person name="Hughes D."/>
            <person name="Osuji N."/>
            <person name="Pu L.-L."/>
            <person name="Puazo M."/>
            <person name="Qu C."/>
            <person name="Quiroz J."/>
            <person name="Raj R."/>
            <person name="Weissenberger G."/>
            <person name="Xin Y."/>
            <person name="Zou X."/>
            <person name="Han Y."/>
            <person name="Worley K."/>
            <person name="Muzny D."/>
            <person name="Gibbs R."/>
        </authorList>
    </citation>
    <scope>NUCLEOTIDE SEQUENCE</scope>
    <source>
        <strain evidence="1">Sampled in the wild</strain>
    </source>
</reference>
<proteinExistence type="predicted"/>
<accession>A0A8K0P8U9</accession>
<organism evidence="1 2">
    <name type="scientific">Ladona fulva</name>
    <name type="common">Scarce chaser dragonfly</name>
    <name type="synonym">Libellula fulva</name>
    <dbReference type="NCBI Taxonomy" id="123851"/>
    <lineage>
        <taxon>Eukaryota</taxon>
        <taxon>Metazoa</taxon>
        <taxon>Ecdysozoa</taxon>
        <taxon>Arthropoda</taxon>
        <taxon>Hexapoda</taxon>
        <taxon>Insecta</taxon>
        <taxon>Pterygota</taxon>
        <taxon>Palaeoptera</taxon>
        <taxon>Odonata</taxon>
        <taxon>Epiprocta</taxon>
        <taxon>Anisoptera</taxon>
        <taxon>Libelluloidea</taxon>
        <taxon>Libellulidae</taxon>
        <taxon>Ladona</taxon>
    </lineage>
</organism>
<name>A0A8K0P8U9_LADFU</name>
<dbReference type="OrthoDB" id="6776947at2759"/>
<reference evidence="1" key="1">
    <citation type="submission" date="2013-04" db="EMBL/GenBank/DDBJ databases">
        <authorList>
            <person name="Qu J."/>
            <person name="Murali S.C."/>
            <person name="Bandaranaike D."/>
            <person name="Bellair M."/>
            <person name="Blankenburg K."/>
            <person name="Chao H."/>
            <person name="Dinh H."/>
            <person name="Doddapaneni H."/>
            <person name="Downs B."/>
            <person name="Dugan-Rocha S."/>
            <person name="Elkadiri S."/>
            <person name="Gnanaolivu R.D."/>
            <person name="Hernandez B."/>
            <person name="Javaid M."/>
            <person name="Jayaseelan J.C."/>
            <person name="Lee S."/>
            <person name="Li M."/>
            <person name="Ming W."/>
            <person name="Munidasa M."/>
            <person name="Muniz J."/>
            <person name="Nguyen L."/>
            <person name="Ongeri F."/>
            <person name="Osuji N."/>
            <person name="Pu L.-L."/>
            <person name="Puazo M."/>
            <person name="Qu C."/>
            <person name="Quiroz J."/>
            <person name="Raj R."/>
            <person name="Weissenberger G."/>
            <person name="Xin Y."/>
            <person name="Zou X."/>
            <person name="Han Y."/>
            <person name="Richards S."/>
            <person name="Worley K."/>
            <person name="Muzny D."/>
            <person name="Gibbs R."/>
        </authorList>
    </citation>
    <scope>NUCLEOTIDE SEQUENCE</scope>
    <source>
        <strain evidence="1">Sampled in the wild</strain>
    </source>
</reference>
<dbReference type="EMBL" id="KZ309168">
    <property type="protein sequence ID" value="KAG8237427.1"/>
    <property type="molecule type" value="Genomic_DNA"/>
</dbReference>
<sequence>MEYGMGAAQSIVSRDLWVKLGSSRLEPAGQLTAYGDKALNVMGQCWRQEEKPVEVELWQLEAVGIIEEVNPATTVIVLATPTVSVDKGNGMVQISGDF</sequence>
<protein>
    <submittedName>
        <fullName evidence="1">Uncharacterized protein</fullName>
    </submittedName>
</protein>
<dbReference type="AlphaFoldDB" id="A0A8K0P8U9"/>
<gene>
    <name evidence="1" type="ORF">J437_LFUL017275</name>
</gene>
<dbReference type="Proteomes" id="UP000792457">
    <property type="component" value="Unassembled WGS sequence"/>
</dbReference>
<evidence type="ECO:0000313" key="1">
    <source>
        <dbReference type="EMBL" id="KAG8237427.1"/>
    </source>
</evidence>
<keyword evidence="2" id="KW-1185">Reference proteome</keyword>
<comment type="caution">
    <text evidence="1">The sequence shown here is derived from an EMBL/GenBank/DDBJ whole genome shotgun (WGS) entry which is preliminary data.</text>
</comment>